<dbReference type="PANTHER" id="PTHR42048:SF1">
    <property type="entry name" value="ARS-BINDING PROTEIN 2"/>
    <property type="match status" value="1"/>
</dbReference>
<proteinExistence type="predicted"/>
<reference evidence="3 4" key="1">
    <citation type="journal article" date="2023" name="G3 (Bethesda)">
        <title>A high-quality reference genome for the fission yeast Schizosaccharomyces osmophilus.</title>
        <authorList>
            <person name="Jia G.S."/>
            <person name="Zhang W.C."/>
            <person name="Liang Y."/>
            <person name="Liu X.H."/>
            <person name="Rhind N."/>
            <person name="Pidoux A."/>
            <person name="Brysch-Herzberg M."/>
            <person name="Du L.L."/>
        </authorList>
    </citation>
    <scope>NUCLEOTIDE SEQUENCE [LARGE SCALE GENOMIC DNA]</scope>
    <source>
        <strain evidence="3 4">CBS 15793</strain>
    </source>
</reference>
<dbReference type="PANTHER" id="PTHR42048">
    <property type="entry name" value="ARS-BINDING PROTEIN 2"/>
    <property type="match status" value="1"/>
</dbReference>
<keyword evidence="1" id="KW-0175">Coiled coil</keyword>
<dbReference type="RefSeq" id="XP_056035784.1">
    <property type="nucleotide sequence ID" value="XM_056179224.1"/>
</dbReference>
<dbReference type="AlphaFoldDB" id="A0AAE9WA01"/>
<organism evidence="3 4">
    <name type="scientific">Schizosaccharomyces osmophilus</name>
    <dbReference type="NCBI Taxonomy" id="2545709"/>
    <lineage>
        <taxon>Eukaryota</taxon>
        <taxon>Fungi</taxon>
        <taxon>Dikarya</taxon>
        <taxon>Ascomycota</taxon>
        <taxon>Taphrinomycotina</taxon>
        <taxon>Schizosaccharomycetes</taxon>
        <taxon>Schizosaccharomycetales</taxon>
        <taxon>Schizosaccharomycetaceae</taxon>
        <taxon>Schizosaccharomyces</taxon>
    </lineage>
</organism>
<sequence>MNFYTLLPSKLDINADNITEKFCQFCLCCNPWYAGADTRQLATAFNSIPKSEGQKFDIWVLFLLIRQYHQKVISSWSKLVGFLGVERKDEQSTQKIQQYVVRLKRWMNQMHVDAFFDYLLSRPNAYYLEIPESQPQLRCNVNINDDLVIKALRVGVVSHHSNSINVLHASGSPSHWMPSADHNLETDGQSLGFVHDDTDNCPTPHSLLMPTSQNMAVDPVEHNRNHPSNIPSSSLQQSTNVFDSSNEAAQLPRATTHSSRHENSFRDSESVSVADSIDPTNSWQQWPDELRNVASPKESDTLSDSWSRSANVDADNLEQERGLPRKRGRPPGARNKLKQLQSEVSIPVNIDTNWYERFDKLMHAQNTMLRAAFSHAAHLPTEKVNYLLNSYTDEISTYIPTCVPSSRVNSMRNISHTMLALVSSQLEIIEANNDRLIWSVHQGPLSATVCHTFNAEKAPNLQALVEPTILKDAATQRTNSAVNTLGSLDSVSTLKLEIAKLNAELRQKNNEIENLKRKVMNAIFN</sequence>
<keyword evidence="4" id="KW-1185">Reference proteome</keyword>
<dbReference type="GeneID" id="80873913"/>
<dbReference type="Pfam" id="PF09441">
    <property type="entry name" value="Abp2"/>
    <property type="match status" value="1"/>
</dbReference>
<evidence type="ECO:0000313" key="4">
    <source>
        <dbReference type="Proteomes" id="UP001212411"/>
    </source>
</evidence>
<evidence type="ECO:0000256" key="1">
    <source>
        <dbReference type="SAM" id="Coils"/>
    </source>
</evidence>
<feature type="region of interest" description="Disordered" evidence="2">
    <location>
        <begin position="218"/>
        <end position="340"/>
    </location>
</feature>
<dbReference type="Proteomes" id="UP001212411">
    <property type="component" value="Chromosome 1"/>
</dbReference>
<feature type="coiled-coil region" evidence="1">
    <location>
        <begin position="491"/>
        <end position="525"/>
    </location>
</feature>
<evidence type="ECO:0000313" key="3">
    <source>
        <dbReference type="EMBL" id="WBW71541.1"/>
    </source>
</evidence>
<feature type="compositionally biased region" description="Basic and acidic residues" evidence="2">
    <location>
        <begin position="259"/>
        <end position="269"/>
    </location>
</feature>
<protein>
    <submittedName>
        <fullName evidence="3">May bind replication origins Abp2</fullName>
    </submittedName>
</protein>
<accession>A0AAE9WA01</accession>
<dbReference type="EMBL" id="CP115611">
    <property type="protein sequence ID" value="WBW71541.1"/>
    <property type="molecule type" value="Genomic_DNA"/>
</dbReference>
<feature type="compositionally biased region" description="Polar residues" evidence="2">
    <location>
        <begin position="226"/>
        <end position="257"/>
    </location>
</feature>
<feature type="compositionally biased region" description="Polar residues" evidence="2">
    <location>
        <begin position="270"/>
        <end position="285"/>
    </location>
</feature>
<evidence type="ECO:0000256" key="2">
    <source>
        <dbReference type="SAM" id="MobiDB-lite"/>
    </source>
</evidence>
<dbReference type="KEGG" id="som:SOMG_00430"/>
<dbReference type="InterPro" id="IPR018562">
    <property type="entry name" value="ARS-binding_2"/>
</dbReference>
<dbReference type="GO" id="GO:0003688">
    <property type="term" value="F:DNA replication origin binding"/>
    <property type="evidence" value="ECO:0007669"/>
    <property type="project" value="TreeGrafter"/>
</dbReference>
<name>A0AAE9WA01_9SCHI</name>
<gene>
    <name evidence="3" type="primary">abp2</name>
    <name evidence="3" type="ORF">SOMG_00430</name>
</gene>